<keyword evidence="1" id="KW-0472">Membrane</keyword>
<keyword evidence="1" id="KW-0812">Transmembrane</keyword>
<keyword evidence="2" id="KW-1185">Reference proteome</keyword>
<dbReference type="AlphaFoldDB" id="A0A5S6QDE8"/>
<keyword evidence="1" id="KW-1133">Transmembrane helix</keyword>
<accession>A0A5S6QDE8</accession>
<sequence>MIKRRTFHHERSETIASILAKEDVDHQRSDRFLRNGERDPSRHLRFCIQRSITVCSNTNTCQVDAQQQRLALLHVPVDKNHAQPIWRAVHLWLSVGTERTDRLACMQLQKLSESMPPCSAIHLSRWHSGIRRRLSTSCARADQFSYSFVFVPLASMRRLHIAVSYLLLTNLLHSISGWLLGFLSSALLSVHPRQMRSSKKGNNARA</sequence>
<dbReference type="Proteomes" id="UP000046395">
    <property type="component" value="Unassembled WGS sequence"/>
</dbReference>
<evidence type="ECO:0000256" key="1">
    <source>
        <dbReference type="SAM" id="Phobius"/>
    </source>
</evidence>
<reference evidence="3" key="1">
    <citation type="submission" date="2019-12" db="UniProtKB">
        <authorList>
            <consortium name="WormBaseParasite"/>
        </authorList>
    </citation>
    <scope>IDENTIFICATION</scope>
</reference>
<feature type="transmembrane region" description="Helical" evidence="1">
    <location>
        <begin position="165"/>
        <end position="190"/>
    </location>
</feature>
<evidence type="ECO:0000313" key="2">
    <source>
        <dbReference type="Proteomes" id="UP000046395"/>
    </source>
</evidence>
<name>A0A5S6QDE8_TRIMR</name>
<evidence type="ECO:0000313" key="3">
    <source>
        <dbReference type="WBParaSite" id="TMUE_1000005100.1"/>
    </source>
</evidence>
<dbReference type="WBParaSite" id="TMUE_1000005100.1">
    <property type="protein sequence ID" value="TMUE_1000005100.1"/>
    <property type="gene ID" value="WBGene00290454"/>
</dbReference>
<organism evidence="2 3">
    <name type="scientific">Trichuris muris</name>
    <name type="common">Mouse whipworm</name>
    <dbReference type="NCBI Taxonomy" id="70415"/>
    <lineage>
        <taxon>Eukaryota</taxon>
        <taxon>Metazoa</taxon>
        <taxon>Ecdysozoa</taxon>
        <taxon>Nematoda</taxon>
        <taxon>Enoplea</taxon>
        <taxon>Dorylaimia</taxon>
        <taxon>Trichinellida</taxon>
        <taxon>Trichuridae</taxon>
        <taxon>Trichuris</taxon>
    </lineage>
</organism>
<proteinExistence type="predicted"/>
<protein>
    <submittedName>
        <fullName evidence="3">Uncharacterized protein</fullName>
    </submittedName>
</protein>